<protein>
    <recommendedName>
        <fullName evidence="5">FZ domain-containing protein</fullName>
    </recommendedName>
</protein>
<dbReference type="Proteomes" id="UP000030764">
    <property type="component" value="Unassembled WGS sequence"/>
</dbReference>
<evidence type="ECO:0000256" key="1">
    <source>
        <dbReference type="SAM" id="SignalP"/>
    </source>
</evidence>
<feature type="signal peptide" evidence="1">
    <location>
        <begin position="1"/>
        <end position="22"/>
    </location>
</feature>
<dbReference type="AlphaFoldDB" id="A0A085MPD2"/>
<evidence type="ECO:0008006" key="5">
    <source>
        <dbReference type="Google" id="ProtNLM"/>
    </source>
</evidence>
<organism evidence="2 4">
    <name type="scientific">Trichuris suis</name>
    <name type="common">pig whipworm</name>
    <dbReference type="NCBI Taxonomy" id="68888"/>
    <lineage>
        <taxon>Eukaryota</taxon>
        <taxon>Metazoa</taxon>
        <taxon>Ecdysozoa</taxon>
        <taxon>Nematoda</taxon>
        <taxon>Enoplea</taxon>
        <taxon>Dorylaimia</taxon>
        <taxon>Trichinellida</taxon>
        <taxon>Trichuridae</taxon>
        <taxon>Trichuris</taxon>
    </lineage>
</organism>
<keyword evidence="1" id="KW-0732">Signal</keyword>
<keyword evidence="4" id="KW-1185">Reference proteome</keyword>
<gene>
    <name evidence="2" type="ORF">M513_00241</name>
    <name evidence="3" type="ORF">M514_00241</name>
</gene>
<dbReference type="EMBL" id="KL367510">
    <property type="protein sequence ID" value="KFD67839.1"/>
    <property type="molecule type" value="Genomic_DNA"/>
</dbReference>
<proteinExistence type="predicted"/>
<feature type="chain" id="PRO_5010405293" description="FZ domain-containing protein" evidence="1">
    <location>
        <begin position="23"/>
        <end position="380"/>
    </location>
</feature>
<sequence length="380" mass="44925">MRRNAWLCANMAIMIVLAVTVAENNTNLNNMVEQSMNVNEQALIYNYLQWFNISVCFNTYLECLTKNEFYILPYSVEQTNIVLFCQQKKFINRCMRRSNMRLHFKRCGQIAELVIEKRIEADLFQVEYIVHAHRIYHWLCKFNSDKLPGWNNPVCFAEKFKYCVDHLNPKICLLPCRHYPDAYVHKDMIDVIAYRNRQALMPIWQQALKNSDFLNHTLSIEDCYQLYINCSVTFPYVILPFDVEQSNIQHFCTQQYLIDYCVSVNSVVRLDFHACGYLAEQSKSSSFEAQMMSFAYRTYRYMCEKYQHLIPGWDNPICFMEKFSYCVIDFNATICSRECEPSVAEIRHDFDFNGQTGVTSKRTLPQVFLLCILSAAMYNY</sequence>
<dbReference type="Proteomes" id="UP000030758">
    <property type="component" value="Unassembled WGS sequence"/>
</dbReference>
<evidence type="ECO:0000313" key="4">
    <source>
        <dbReference type="Proteomes" id="UP000030764"/>
    </source>
</evidence>
<dbReference type="EMBL" id="KL363182">
    <property type="protein sequence ID" value="KFD59078.1"/>
    <property type="molecule type" value="Genomic_DNA"/>
</dbReference>
<evidence type="ECO:0000313" key="2">
    <source>
        <dbReference type="EMBL" id="KFD59078.1"/>
    </source>
</evidence>
<accession>A0A085MPD2</accession>
<reference evidence="2 4" key="1">
    <citation type="journal article" date="2014" name="Nat. Genet.">
        <title>Genome and transcriptome of the porcine whipworm Trichuris suis.</title>
        <authorList>
            <person name="Jex A.R."/>
            <person name="Nejsum P."/>
            <person name="Schwarz E.M."/>
            <person name="Hu L."/>
            <person name="Young N.D."/>
            <person name="Hall R.S."/>
            <person name="Korhonen P.K."/>
            <person name="Liao S."/>
            <person name="Thamsborg S."/>
            <person name="Xia J."/>
            <person name="Xu P."/>
            <person name="Wang S."/>
            <person name="Scheerlinck J.P."/>
            <person name="Hofmann A."/>
            <person name="Sternberg P.W."/>
            <person name="Wang J."/>
            <person name="Gasser R.B."/>
        </authorList>
    </citation>
    <scope>NUCLEOTIDE SEQUENCE [LARGE SCALE GENOMIC DNA]</scope>
    <source>
        <strain evidence="3">DCEP-RM93F</strain>
        <strain evidence="2">DCEP-RM93M</strain>
    </source>
</reference>
<evidence type="ECO:0000313" key="3">
    <source>
        <dbReference type="EMBL" id="KFD67839.1"/>
    </source>
</evidence>
<name>A0A085MPD2_9BILA</name>